<dbReference type="InterPro" id="IPR024087">
    <property type="entry name" value="Creatininase-like_sf"/>
</dbReference>
<evidence type="ECO:0000256" key="3">
    <source>
        <dbReference type="ARBA" id="ARBA00022801"/>
    </source>
</evidence>
<dbReference type="GO" id="GO:0009231">
    <property type="term" value="P:riboflavin biosynthetic process"/>
    <property type="evidence" value="ECO:0007669"/>
    <property type="project" value="TreeGrafter"/>
</dbReference>
<comment type="cofactor">
    <cofactor evidence="1">
        <name>Zn(2+)</name>
        <dbReference type="ChEBI" id="CHEBI:29105"/>
    </cofactor>
</comment>
<dbReference type="PANTHER" id="PTHR35005:SF1">
    <property type="entry name" value="2-AMINO-5-FORMYLAMINO-6-RIBOSYLAMINOPYRIMIDIN-4(3H)-ONE 5'-MONOPHOSPHATE DEFORMYLASE"/>
    <property type="match status" value="1"/>
</dbReference>
<dbReference type="Pfam" id="PF02633">
    <property type="entry name" value="Creatininase"/>
    <property type="match status" value="1"/>
</dbReference>
<dbReference type="RefSeq" id="WP_008708584.1">
    <property type="nucleotide sequence ID" value="NZ_CABKQM010000001.1"/>
</dbReference>
<organism evidence="6 7">
    <name type="scientific">Cloacibacillus evryensis</name>
    <dbReference type="NCBI Taxonomy" id="508460"/>
    <lineage>
        <taxon>Bacteria</taxon>
        <taxon>Thermotogati</taxon>
        <taxon>Synergistota</taxon>
        <taxon>Synergistia</taxon>
        <taxon>Synergistales</taxon>
        <taxon>Synergistaceae</taxon>
        <taxon>Cloacibacillus</taxon>
    </lineage>
</organism>
<dbReference type="EMBL" id="JANFYT010000007">
    <property type="protein sequence ID" value="MCQ4813709.1"/>
    <property type="molecule type" value="Genomic_DNA"/>
</dbReference>
<dbReference type="GO" id="GO:0016811">
    <property type="term" value="F:hydrolase activity, acting on carbon-nitrogen (but not peptide) bonds, in linear amides"/>
    <property type="evidence" value="ECO:0007669"/>
    <property type="project" value="TreeGrafter"/>
</dbReference>
<evidence type="ECO:0000256" key="2">
    <source>
        <dbReference type="ARBA" id="ARBA00022723"/>
    </source>
</evidence>
<gene>
    <name evidence="6" type="ORF">NE630_04620</name>
</gene>
<evidence type="ECO:0000313" key="6">
    <source>
        <dbReference type="EMBL" id="MCQ4813709.1"/>
    </source>
</evidence>
<dbReference type="Gene3D" id="3.40.50.10310">
    <property type="entry name" value="Creatininase"/>
    <property type="match status" value="1"/>
</dbReference>
<comment type="similarity">
    <text evidence="5">Belongs to the creatininase superfamily.</text>
</comment>
<dbReference type="Proteomes" id="UP001205919">
    <property type="component" value="Unassembled WGS sequence"/>
</dbReference>
<reference evidence="6 7" key="1">
    <citation type="submission" date="2022-06" db="EMBL/GenBank/DDBJ databases">
        <title>Isolation of gut microbiota from human fecal samples.</title>
        <authorList>
            <person name="Pamer E.G."/>
            <person name="Barat B."/>
            <person name="Waligurski E."/>
            <person name="Medina S."/>
            <person name="Paddock L."/>
            <person name="Mostad J."/>
        </authorList>
    </citation>
    <scope>NUCLEOTIDE SEQUENCE [LARGE SCALE GENOMIC DNA]</scope>
    <source>
        <strain evidence="6 7">DFI.9.90</strain>
    </source>
</reference>
<keyword evidence="2" id="KW-0479">Metal-binding</keyword>
<dbReference type="InterPro" id="IPR003785">
    <property type="entry name" value="Creatininase/forma_Hydrolase"/>
</dbReference>
<evidence type="ECO:0000256" key="1">
    <source>
        <dbReference type="ARBA" id="ARBA00001947"/>
    </source>
</evidence>
<keyword evidence="3" id="KW-0378">Hydrolase</keyword>
<name>A0AAW5K3N1_9BACT</name>
<sequence length="243" mass="26735">MTWKEIEAERGEMIALIVSGSVEQHGPHLPTGTDLYIAMGMADRIASLPGAGDVAGRLVMLPPLFHTYAKESDGWRGTLNFDGNTLTLVVRDIIKGLFRQGIKKVVLLNGHLESYSFILEGIELAAEGRDDVRVMSVNWWDFIGDELISELFADRWPGWVAEHAALTETSIMLALYPDLVKADLADAGVIPKPLPYKIFPQPQEVRPPSGMYAPAEGASAEIGERLVSEVVKGLVPIIRERFN</sequence>
<protein>
    <submittedName>
        <fullName evidence="6">Creatininase family protein</fullName>
    </submittedName>
</protein>
<accession>A0AAW5K3N1</accession>
<dbReference type="AlphaFoldDB" id="A0AAW5K3N1"/>
<dbReference type="GO" id="GO:0046872">
    <property type="term" value="F:metal ion binding"/>
    <property type="evidence" value="ECO:0007669"/>
    <property type="project" value="UniProtKB-KW"/>
</dbReference>
<dbReference type="PANTHER" id="PTHR35005">
    <property type="entry name" value="3-DEHYDRO-SCYLLO-INOSOSE HYDROLASE"/>
    <property type="match status" value="1"/>
</dbReference>
<evidence type="ECO:0000313" key="7">
    <source>
        <dbReference type="Proteomes" id="UP001205919"/>
    </source>
</evidence>
<evidence type="ECO:0000256" key="5">
    <source>
        <dbReference type="ARBA" id="ARBA00024029"/>
    </source>
</evidence>
<evidence type="ECO:0000256" key="4">
    <source>
        <dbReference type="ARBA" id="ARBA00022833"/>
    </source>
</evidence>
<dbReference type="SUPFAM" id="SSF102215">
    <property type="entry name" value="Creatininase"/>
    <property type="match status" value="1"/>
</dbReference>
<keyword evidence="4" id="KW-0862">Zinc</keyword>
<comment type="caution">
    <text evidence="6">The sequence shown here is derived from an EMBL/GenBank/DDBJ whole genome shotgun (WGS) entry which is preliminary data.</text>
</comment>
<proteinExistence type="inferred from homology"/>
<keyword evidence="7" id="KW-1185">Reference proteome</keyword>